<evidence type="ECO:0000313" key="4">
    <source>
        <dbReference type="EMBL" id="APF38163.1"/>
    </source>
</evidence>
<accession>A0AAC9JQ66</accession>
<keyword evidence="2" id="KW-1133">Transmembrane helix</keyword>
<feature type="domain" description="Glycosyltransferase 2-like" evidence="3">
    <location>
        <begin position="6"/>
        <end position="131"/>
    </location>
</feature>
<name>A0AAC9JQ66_9HYPH</name>
<dbReference type="Pfam" id="PF00535">
    <property type="entry name" value="Glycos_transf_2"/>
    <property type="match status" value="1"/>
</dbReference>
<dbReference type="SUPFAM" id="SSF53448">
    <property type="entry name" value="Nucleotide-diphospho-sugar transferases"/>
    <property type="match status" value="1"/>
</dbReference>
<dbReference type="InterPro" id="IPR029044">
    <property type="entry name" value="Nucleotide-diphossugar_trans"/>
</dbReference>
<feature type="transmembrane region" description="Helical" evidence="2">
    <location>
        <begin position="223"/>
        <end position="242"/>
    </location>
</feature>
<dbReference type="RefSeq" id="WP_055457552.1">
    <property type="nucleotide sequence ID" value="NZ_CP018095.1"/>
</dbReference>
<gene>
    <name evidence="4" type="ORF">BOQ54_13205</name>
</gene>
<keyword evidence="4" id="KW-0808">Transferase</keyword>
<keyword evidence="2" id="KW-0812">Transmembrane</keyword>
<dbReference type="PANTHER" id="PTHR43630:SF2">
    <property type="entry name" value="GLYCOSYLTRANSFERASE"/>
    <property type="match status" value="1"/>
</dbReference>
<comment type="similarity">
    <text evidence="1">Belongs to the glycosyltransferase 2 family. WaaE/KdtX subfamily.</text>
</comment>
<evidence type="ECO:0000256" key="1">
    <source>
        <dbReference type="ARBA" id="ARBA00038494"/>
    </source>
</evidence>
<dbReference type="KEGG" id="cdq:BOQ54_13205"/>
<keyword evidence="2" id="KW-0472">Membrane</keyword>
<proteinExistence type="inferred from homology"/>
<dbReference type="AlphaFoldDB" id="A0AAC9JQ66"/>
<protein>
    <submittedName>
        <fullName evidence="4">Glycosyl transferase</fullName>
    </submittedName>
</protein>
<dbReference type="GO" id="GO:0016740">
    <property type="term" value="F:transferase activity"/>
    <property type="evidence" value="ECO:0007669"/>
    <property type="project" value="UniProtKB-KW"/>
</dbReference>
<keyword evidence="5" id="KW-1185">Reference proteome</keyword>
<dbReference type="CDD" id="cd02511">
    <property type="entry name" value="Beta4Glucosyltransferase"/>
    <property type="match status" value="1"/>
</dbReference>
<sequence length="264" mass="29683">MSLPLSIFVIAHNEADRIGRTLEAVRHLTDDLVVVDSGSTDGTVAVAEAHGARVVFNPWPGYGPQKRFAEDQCRHPWLFNIDADEVVPPDLAAEIAALFASGDPAADAYETRIAEIFPGEAAPHRLAYALAPVRLYRRNIGRYSDSTVHDRVVLAPGARVRRLKGTIHHFSVRSLGDQLAKLNSYTDAQADNLDERGERVSMLRLYLEFPAAFIKAYFGRRHFVRGVYGFMTAMNFAFYRYLRVAKHVERRLRTEATEKGRLTK</sequence>
<dbReference type="PANTHER" id="PTHR43630">
    <property type="entry name" value="POLY-BETA-1,6-N-ACETYL-D-GLUCOSAMINE SYNTHASE"/>
    <property type="match status" value="1"/>
</dbReference>
<organism evidence="4 5">
    <name type="scientific">Chelatococcus daeguensis</name>
    <dbReference type="NCBI Taxonomy" id="444444"/>
    <lineage>
        <taxon>Bacteria</taxon>
        <taxon>Pseudomonadati</taxon>
        <taxon>Pseudomonadota</taxon>
        <taxon>Alphaproteobacteria</taxon>
        <taxon>Hyphomicrobiales</taxon>
        <taxon>Chelatococcaceae</taxon>
        <taxon>Chelatococcus</taxon>
    </lineage>
</organism>
<dbReference type="Gene3D" id="3.90.550.10">
    <property type="entry name" value="Spore Coat Polysaccharide Biosynthesis Protein SpsA, Chain A"/>
    <property type="match status" value="1"/>
</dbReference>
<evidence type="ECO:0000313" key="5">
    <source>
        <dbReference type="Proteomes" id="UP000182703"/>
    </source>
</evidence>
<evidence type="ECO:0000256" key="2">
    <source>
        <dbReference type="SAM" id="Phobius"/>
    </source>
</evidence>
<dbReference type="InterPro" id="IPR001173">
    <property type="entry name" value="Glyco_trans_2-like"/>
</dbReference>
<reference evidence="4 5" key="1">
    <citation type="submission" date="2016-11" db="EMBL/GenBank/DDBJ databases">
        <title>Complete genome sequence of the aerobically denitrifying bacterium Chelatococcus daeguensis TAD1.</title>
        <authorList>
            <person name="Yang Y."/>
            <person name="Huang S."/>
            <person name="Lin E."/>
        </authorList>
    </citation>
    <scope>NUCLEOTIDE SEQUENCE [LARGE SCALE GENOMIC DNA]</scope>
    <source>
        <strain evidence="4 5">TAD1</strain>
    </source>
</reference>
<dbReference type="Proteomes" id="UP000182703">
    <property type="component" value="Chromosome"/>
</dbReference>
<dbReference type="EMBL" id="CP018095">
    <property type="protein sequence ID" value="APF38163.1"/>
    <property type="molecule type" value="Genomic_DNA"/>
</dbReference>
<evidence type="ECO:0000259" key="3">
    <source>
        <dbReference type="Pfam" id="PF00535"/>
    </source>
</evidence>